<feature type="region of interest" description="Disordered" evidence="2">
    <location>
        <begin position="1"/>
        <end position="50"/>
    </location>
</feature>
<organism evidence="3 4">
    <name type="scientific">Marvinbryantia formatexigens DSM 14469</name>
    <dbReference type="NCBI Taxonomy" id="478749"/>
    <lineage>
        <taxon>Bacteria</taxon>
        <taxon>Bacillati</taxon>
        <taxon>Bacillota</taxon>
        <taxon>Clostridia</taxon>
        <taxon>Lachnospirales</taxon>
        <taxon>Lachnospiraceae</taxon>
        <taxon>Marvinbryantia</taxon>
    </lineage>
</organism>
<dbReference type="Pfam" id="PF21983">
    <property type="entry name" value="NikA-like"/>
    <property type="match status" value="1"/>
</dbReference>
<protein>
    <recommendedName>
        <fullName evidence="5">Bacterial mobilisation domain-containing protein</fullName>
    </recommendedName>
</protein>
<evidence type="ECO:0000256" key="2">
    <source>
        <dbReference type="SAM" id="MobiDB-lite"/>
    </source>
</evidence>
<sequence length="192" mass="21879">MSIAAQKAAKMSTKCRQDGKLPSECWQKDGTRRQKGGRKKAPEKGTSKKSREEIRLMKMRTVTKTFRCTPGEAEELAAGAGKFRVSESEYIRGRVFKKAQPRLPPEIVGLLEEMNYLNLKIGTNINQTMRYCNTKKYITKNDYQKLAVELRKLDEQYERIYRLLEEAVKNGGHETAEDETGSGKQQSSPPEV</sequence>
<keyword evidence="4" id="KW-1185">Reference proteome</keyword>
<comment type="caution">
    <text evidence="3">The sequence shown here is derived from an EMBL/GenBank/DDBJ whole genome shotgun (WGS) entry which is preliminary data.</text>
</comment>
<proteinExistence type="predicted"/>
<evidence type="ECO:0000256" key="1">
    <source>
        <dbReference type="SAM" id="Coils"/>
    </source>
</evidence>
<feature type="region of interest" description="Disordered" evidence="2">
    <location>
        <begin position="171"/>
        <end position="192"/>
    </location>
</feature>
<accession>C6LA17</accession>
<feature type="compositionally biased region" description="Polar residues" evidence="2">
    <location>
        <begin position="182"/>
        <end position="192"/>
    </location>
</feature>
<dbReference type="AlphaFoldDB" id="C6LA17"/>
<feature type="compositionally biased region" description="Basic and acidic residues" evidence="2">
    <location>
        <begin position="40"/>
        <end position="50"/>
    </location>
</feature>
<keyword evidence="1" id="KW-0175">Coiled coil</keyword>
<evidence type="ECO:0008006" key="5">
    <source>
        <dbReference type="Google" id="ProtNLM"/>
    </source>
</evidence>
<feature type="compositionally biased region" description="Basic and acidic residues" evidence="2">
    <location>
        <begin position="15"/>
        <end position="32"/>
    </location>
</feature>
<name>C6LA17_9FIRM</name>
<dbReference type="STRING" id="168384.SAMN05660368_02267"/>
<evidence type="ECO:0000313" key="3">
    <source>
        <dbReference type="EMBL" id="EET62424.1"/>
    </source>
</evidence>
<dbReference type="EMBL" id="ACCL02000002">
    <property type="protein sequence ID" value="EET62424.1"/>
    <property type="molecule type" value="Genomic_DNA"/>
</dbReference>
<feature type="coiled-coil region" evidence="1">
    <location>
        <begin position="143"/>
        <end position="170"/>
    </location>
</feature>
<dbReference type="Proteomes" id="UP000005561">
    <property type="component" value="Unassembled WGS sequence"/>
</dbReference>
<dbReference type="InterPro" id="IPR053842">
    <property type="entry name" value="NikA-like"/>
</dbReference>
<gene>
    <name evidence="3" type="ORF">BRYFOR_05459</name>
</gene>
<evidence type="ECO:0000313" key="4">
    <source>
        <dbReference type="Proteomes" id="UP000005561"/>
    </source>
</evidence>
<reference evidence="3" key="1">
    <citation type="submission" date="2009-07" db="EMBL/GenBank/DDBJ databases">
        <authorList>
            <person name="Weinstock G."/>
            <person name="Sodergren E."/>
            <person name="Clifton S."/>
            <person name="Fulton L."/>
            <person name="Fulton B."/>
            <person name="Courtney L."/>
            <person name="Fronick C."/>
            <person name="Harrison M."/>
            <person name="Strong C."/>
            <person name="Farmer C."/>
            <person name="Delahaunty K."/>
            <person name="Markovic C."/>
            <person name="Hall O."/>
            <person name="Minx P."/>
            <person name="Tomlinson C."/>
            <person name="Mitreva M."/>
            <person name="Nelson J."/>
            <person name="Hou S."/>
            <person name="Wollam A."/>
            <person name="Pepin K.H."/>
            <person name="Johnson M."/>
            <person name="Bhonagiri V."/>
            <person name="Nash W.E."/>
            <person name="Warren W."/>
            <person name="Chinwalla A."/>
            <person name="Mardis E.R."/>
            <person name="Wilson R.K."/>
        </authorList>
    </citation>
    <scope>NUCLEOTIDE SEQUENCE [LARGE SCALE GENOMIC DNA]</scope>
    <source>
        <strain evidence="3">DSM 14469</strain>
    </source>
</reference>